<feature type="region of interest" description="Disordered" evidence="1">
    <location>
        <begin position="70"/>
        <end position="126"/>
    </location>
</feature>
<evidence type="ECO:0000313" key="2">
    <source>
        <dbReference type="EMBL" id="TCO09568.1"/>
    </source>
</evidence>
<reference evidence="2 3" key="1">
    <citation type="journal article" date="2015" name="Stand. Genomic Sci.">
        <title>Genomic Encyclopedia of Bacterial and Archaeal Type Strains, Phase III: the genomes of soil and plant-associated and newly described type strains.</title>
        <authorList>
            <person name="Whitman W.B."/>
            <person name="Woyke T."/>
            <person name="Klenk H.P."/>
            <person name="Zhou Y."/>
            <person name="Lilburn T.G."/>
            <person name="Beck B.J."/>
            <person name="De Vos P."/>
            <person name="Vandamme P."/>
            <person name="Eisen J.A."/>
            <person name="Garrity G."/>
            <person name="Hugenholtz P."/>
            <person name="Kyrpides N.C."/>
        </authorList>
    </citation>
    <scope>NUCLEOTIDE SEQUENCE [LARGE SCALE GENOMIC DNA]</scope>
    <source>
        <strain evidence="2 3">VKM Ac-2538</strain>
    </source>
</reference>
<evidence type="ECO:0000313" key="3">
    <source>
        <dbReference type="Proteomes" id="UP000295818"/>
    </source>
</evidence>
<protein>
    <recommendedName>
        <fullName evidence="4">Mutator family transposase</fullName>
    </recommendedName>
</protein>
<proteinExistence type="predicted"/>
<name>A0ABY2B7D9_9ACTN</name>
<dbReference type="Proteomes" id="UP000295818">
    <property type="component" value="Unassembled WGS sequence"/>
</dbReference>
<evidence type="ECO:0000256" key="1">
    <source>
        <dbReference type="SAM" id="MobiDB-lite"/>
    </source>
</evidence>
<sequence length="126" mass="14115">MEADRKWWNVAPARQPRLKAMVFVVDGVVTRIRGVNPVETWNKDDDRGFADLTLTKPLKDNAEVDKLVPSLPMPRRPLAARSREDPRVPQEARARTPWTPSGPLGERDVVGTEINHIPPESVTGFG</sequence>
<accession>A0ABY2B7D9</accession>
<dbReference type="RefSeq" id="WP_241999418.1">
    <property type="nucleotide sequence ID" value="NZ_SLWM01000039.1"/>
</dbReference>
<dbReference type="EMBL" id="SLWM01000039">
    <property type="protein sequence ID" value="TCO09568.1"/>
    <property type="molecule type" value="Genomic_DNA"/>
</dbReference>
<keyword evidence="3" id="KW-1185">Reference proteome</keyword>
<organism evidence="2 3">
    <name type="scientific">Kribbella orskensis</name>
    <dbReference type="NCBI Taxonomy" id="2512216"/>
    <lineage>
        <taxon>Bacteria</taxon>
        <taxon>Bacillati</taxon>
        <taxon>Actinomycetota</taxon>
        <taxon>Actinomycetes</taxon>
        <taxon>Propionibacteriales</taxon>
        <taxon>Kribbellaceae</taxon>
        <taxon>Kribbella</taxon>
    </lineage>
</organism>
<evidence type="ECO:0008006" key="4">
    <source>
        <dbReference type="Google" id="ProtNLM"/>
    </source>
</evidence>
<gene>
    <name evidence="2" type="ORF">EV644_13935</name>
</gene>
<comment type="caution">
    <text evidence="2">The sequence shown here is derived from an EMBL/GenBank/DDBJ whole genome shotgun (WGS) entry which is preliminary data.</text>
</comment>
<feature type="compositionally biased region" description="Basic and acidic residues" evidence="1">
    <location>
        <begin position="81"/>
        <end position="94"/>
    </location>
</feature>